<accession>A0A5C5WEZ5</accession>
<dbReference type="OrthoDB" id="265362at2"/>
<evidence type="ECO:0000313" key="3">
    <source>
        <dbReference type="Proteomes" id="UP000318995"/>
    </source>
</evidence>
<gene>
    <name evidence="2" type="ORF">Pla111_04000</name>
</gene>
<reference evidence="2 3" key="1">
    <citation type="submission" date="2019-02" db="EMBL/GenBank/DDBJ databases">
        <title>Deep-cultivation of Planctomycetes and their phenomic and genomic characterization uncovers novel biology.</title>
        <authorList>
            <person name="Wiegand S."/>
            <person name="Jogler M."/>
            <person name="Boedeker C."/>
            <person name="Pinto D."/>
            <person name="Vollmers J."/>
            <person name="Rivas-Marin E."/>
            <person name="Kohn T."/>
            <person name="Peeters S.H."/>
            <person name="Heuer A."/>
            <person name="Rast P."/>
            <person name="Oberbeckmann S."/>
            <person name="Bunk B."/>
            <person name="Jeske O."/>
            <person name="Meyerdierks A."/>
            <person name="Storesund J.E."/>
            <person name="Kallscheuer N."/>
            <person name="Luecker S."/>
            <person name="Lage O.M."/>
            <person name="Pohl T."/>
            <person name="Merkel B.J."/>
            <person name="Hornburger P."/>
            <person name="Mueller R.-W."/>
            <person name="Bruemmer F."/>
            <person name="Labrenz M."/>
            <person name="Spormann A.M."/>
            <person name="Op Den Camp H."/>
            <person name="Overmann J."/>
            <person name="Amann R."/>
            <person name="Jetten M.S.M."/>
            <person name="Mascher T."/>
            <person name="Medema M.H."/>
            <person name="Devos D.P."/>
            <person name="Kaster A.-K."/>
            <person name="Ovreas L."/>
            <person name="Rohde M."/>
            <person name="Galperin M.Y."/>
            <person name="Jogler C."/>
        </authorList>
    </citation>
    <scope>NUCLEOTIDE SEQUENCE [LARGE SCALE GENOMIC DNA]</scope>
    <source>
        <strain evidence="2 3">Pla111</strain>
    </source>
</reference>
<organism evidence="2 3">
    <name type="scientific">Botrimarina hoheduenensis</name>
    <dbReference type="NCBI Taxonomy" id="2528000"/>
    <lineage>
        <taxon>Bacteria</taxon>
        <taxon>Pseudomonadati</taxon>
        <taxon>Planctomycetota</taxon>
        <taxon>Planctomycetia</taxon>
        <taxon>Pirellulales</taxon>
        <taxon>Lacipirellulaceae</taxon>
        <taxon>Botrimarina</taxon>
    </lineage>
</organism>
<proteinExistence type="predicted"/>
<dbReference type="AlphaFoldDB" id="A0A5C5WEZ5"/>
<evidence type="ECO:0000256" key="1">
    <source>
        <dbReference type="SAM" id="MobiDB-lite"/>
    </source>
</evidence>
<comment type="caution">
    <text evidence="2">The sequence shown here is derived from an EMBL/GenBank/DDBJ whole genome shotgun (WGS) entry which is preliminary data.</text>
</comment>
<dbReference type="RefSeq" id="WP_146570835.1">
    <property type="nucleotide sequence ID" value="NZ_SJPH01000001.1"/>
</dbReference>
<protein>
    <recommendedName>
        <fullName evidence="4">Tetratricopeptide repeat-like domain-containing protein</fullName>
    </recommendedName>
</protein>
<keyword evidence="3" id="KW-1185">Reference proteome</keyword>
<evidence type="ECO:0008006" key="4">
    <source>
        <dbReference type="Google" id="ProtNLM"/>
    </source>
</evidence>
<evidence type="ECO:0000313" key="2">
    <source>
        <dbReference type="EMBL" id="TWT48625.1"/>
    </source>
</evidence>
<feature type="compositionally biased region" description="Acidic residues" evidence="1">
    <location>
        <begin position="246"/>
        <end position="263"/>
    </location>
</feature>
<feature type="region of interest" description="Disordered" evidence="1">
    <location>
        <begin position="202"/>
        <end position="274"/>
    </location>
</feature>
<feature type="compositionally biased region" description="Low complexity" evidence="1">
    <location>
        <begin position="264"/>
        <end position="274"/>
    </location>
</feature>
<dbReference type="EMBL" id="SJPH01000001">
    <property type="protein sequence ID" value="TWT48625.1"/>
    <property type="molecule type" value="Genomic_DNA"/>
</dbReference>
<dbReference type="Proteomes" id="UP000318995">
    <property type="component" value="Unassembled WGS sequence"/>
</dbReference>
<name>A0A5C5WEZ5_9BACT</name>
<sequence>MDSEHRHELEENVLASWLERKIEAIKPQLPLIATVLIAGAAALLGWSAYKASNQDARGARWRSFTVAMEGPSPSLEGLKQAALDHPGTGVEEWAEVTWADGRLWFAANMYLRQRTQAVEALAEAKTAFEKLQSAKEPEVADRATYGLARVLEMEGNLDAAREQYGRVSGPFAPLAEQRAKELRSDRVVADYRWIAAAGEDTEQLATDEVRPDAEPDDIAMPSEKPAEEAAEADLDTLLEQFAAPDAEQDASEEAAPDETDQEAAQDAAADLSTK</sequence>